<gene>
    <name evidence="8" type="ORF">DB31_7896</name>
</gene>
<reference evidence="8 9" key="1">
    <citation type="submission" date="2014-04" db="EMBL/GenBank/DDBJ databases">
        <title>Genome assembly of Hyalangium minutum DSM 14724.</title>
        <authorList>
            <person name="Sharma G."/>
            <person name="Subramanian S."/>
        </authorList>
    </citation>
    <scope>NUCLEOTIDE SEQUENCE [LARGE SCALE GENOMIC DNA]</scope>
    <source>
        <strain evidence="8 9">DSM 14724</strain>
    </source>
</reference>
<organism evidence="8 9">
    <name type="scientific">Hyalangium minutum</name>
    <dbReference type="NCBI Taxonomy" id="394096"/>
    <lineage>
        <taxon>Bacteria</taxon>
        <taxon>Pseudomonadati</taxon>
        <taxon>Myxococcota</taxon>
        <taxon>Myxococcia</taxon>
        <taxon>Myxococcales</taxon>
        <taxon>Cystobacterineae</taxon>
        <taxon>Archangiaceae</taxon>
        <taxon>Hyalangium</taxon>
    </lineage>
</organism>
<keyword evidence="4" id="KW-0547">Nucleotide-binding</keyword>
<dbReference type="EMBL" id="JMCB01000006">
    <property type="protein sequence ID" value="KFE68659.1"/>
    <property type="molecule type" value="Genomic_DNA"/>
</dbReference>
<evidence type="ECO:0000256" key="5">
    <source>
        <dbReference type="ARBA" id="ARBA00022777"/>
    </source>
</evidence>
<evidence type="ECO:0000259" key="7">
    <source>
        <dbReference type="Pfam" id="PF08543"/>
    </source>
</evidence>
<dbReference type="STRING" id="394096.DB31_7896"/>
<feature type="domain" description="Pyridoxamine kinase/Phosphomethylpyrimidine kinase" evidence="7">
    <location>
        <begin position="17"/>
        <end position="261"/>
    </location>
</feature>
<dbReference type="NCBIfam" id="TIGR00097">
    <property type="entry name" value="HMP-P_kinase"/>
    <property type="match status" value="1"/>
</dbReference>
<dbReference type="PANTHER" id="PTHR20858:SF17">
    <property type="entry name" value="HYDROXYMETHYLPYRIMIDINE_PHOSPHOMETHYLPYRIMIDINE KINASE THI20-RELATED"/>
    <property type="match status" value="1"/>
</dbReference>
<dbReference type="GO" id="GO:0005829">
    <property type="term" value="C:cytosol"/>
    <property type="evidence" value="ECO:0007669"/>
    <property type="project" value="TreeGrafter"/>
</dbReference>
<evidence type="ECO:0000256" key="2">
    <source>
        <dbReference type="ARBA" id="ARBA00012135"/>
    </source>
</evidence>
<dbReference type="UniPathway" id="UPA00060">
    <property type="reaction ID" value="UER00138"/>
</dbReference>
<evidence type="ECO:0000256" key="1">
    <source>
        <dbReference type="ARBA" id="ARBA00004948"/>
    </source>
</evidence>
<name>A0A085WLU6_9BACT</name>
<dbReference type="AlphaFoldDB" id="A0A085WLU6"/>
<dbReference type="InterPro" id="IPR013749">
    <property type="entry name" value="PM/HMP-P_kinase-1"/>
</dbReference>
<dbReference type="OrthoDB" id="9810880at2"/>
<dbReference type="SUPFAM" id="SSF53613">
    <property type="entry name" value="Ribokinase-like"/>
    <property type="match status" value="1"/>
</dbReference>
<evidence type="ECO:0000256" key="6">
    <source>
        <dbReference type="ARBA" id="ARBA00022840"/>
    </source>
</evidence>
<evidence type="ECO:0000313" key="9">
    <source>
        <dbReference type="Proteomes" id="UP000028725"/>
    </source>
</evidence>
<protein>
    <recommendedName>
        <fullName evidence="2">hydroxymethylpyrimidine kinase</fullName>
        <ecNumber evidence="2">2.7.1.49</ecNumber>
    </recommendedName>
</protein>
<dbReference type="Gene3D" id="3.40.1190.20">
    <property type="match status" value="1"/>
</dbReference>
<dbReference type="FunFam" id="3.40.1190.20:FF:000003">
    <property type="entry name" value="Phosphomethylpyrimidine kinase ThiD"/>
    <property type="match status" value="1"/>
</dbReference>
<keyword evidence="3" id="KW-0808">Transferase</keyword>
<dbReference type="GO" id="GO:0008972">
    <property type="term" value="F:phosphomethylpyrimidine kinase activity"/>
    <property type="evidence" value="ECO:0007669"/>
    <property type="project" value="InterPro"/>
</dbReference>
<dbReference type="GO" id="GO:0005524">
    <property type="term" value="F:ATP binding"/>
    <property type="evidence" value="ECO:0007669"/>
    <property type="project" value="UniProtKB-KW"/>
</dbReference>
<accession>A0A085WLU6</accession>
<dbReference type="PANTHER" id="PTHR20858">
    <property type="entry name" value="PHOSPHOMETHYLPYRIMIDINE KINASE"/>
    <property type="match status" value="1"/>
</dbReference>
<keyword evidence="5 8" id="KW-0418">Kinase</keyword>
<evidence type="ECO:0000313" key="8">
    <source>
        <dbReference type="EMBL" id="KFE68659.1"/>
    </source>
</evidence>
<dbReference type="GO" id="GO:0009229">
    <property type="term" value="P:thiamine diphosphate biosynthetic process"/>
    <property type="evidence" value="ECO:0007669"/>
    <property type="project" value="UniProtKB-UniPathway"/>
</dbReference>
<dbReference type="CDD" id="cd01169">
    <property type="entry name" value="HMPP_kinase"/>
    <property type="match status" value="1"/>
</dbReference>
<proteinExistence type="predicted"/>
<dbReference type="RefSeq" id="WP_044189608.1">
    <property type="nucleotide sequence ID" value="NZ_JMCB01000006.1"/>
</dbReference>
<evidence type="ECO:0000256" key="3">
    <source>
        <dbReference type="ARBA" id="ARBA00022679"/>
    </source>
</evidence>
<evidence type="ECO:0000256" key="4">
    <source>
        <dbReference type="ARBA" id="ARBA00022741"/>
    </source>
</evidence>
<dbReference type="InterPro" id="IPR004399">
    <property type="entry name" value="HMP/HMP-P_kinase_dom"/>
</dbReference>
<keyword evidence="9" id="KW-1185">Reference proteome</keyword>
<dbReference type="Pfam" id="PF08543">
    <property type="entry name" value="Phos_pyr_kin"/>
    <property type="match status" value="1"/>
</dbReference>
<comment type="pathway">
    <text evidence="1">Cofactor biosynthesis; thiamine diphosphate biosynthesis.</text>
</comment>
<dbReference type="InterPro" id="IPR029056">
    <property type="entry name" value="Ribokinase-like"/>
</dbReference>
<dbReference type="Proteomes" id="UP000028725">
    <property type="component" value="Unassembled WGS sequence"/>
</dbReference>
<dbReference type="GO" id="GO:0008902">
    <property type="term" value="F:hydroxymethylpyrimidine kinase activity"/>
    <property type="evidence" value="ECO:0007669"/>
    <property type="project" value="UniProtKB-EC"/>
</dbReference>
<dbReference type="GO" id="GO:0009228">
    <property type="term" value="P:thiamine biosynthetic process"/>
    <property type="evidence" value="ECO:0007669"/>
    <property type="project" value="InterPro"/>
</dbReference>
<keyword evidence="6" id="KW-0067">ATP-binding</keyword>
<comment type="caution">
    <text evidence="8">The sequence shown here is derived from an EMBL/GenBank/DDBJ whole genome shotgun (WGS) entry which is preliminary data.</text>
</comment>
<sequence length="269" mass="27968">MESPRPVATALTIAGSDSGGGAGIQADLRTFAFHRIHGTSALTAITAQNTLGVTRVDVLSPAAVAAQMEAVVTDIGVSAAKTGMLANLEIIIVVAEQIRRLKLTQLVVDPVMVSRAGSRLIDDKAVGALRELLLPLATVATPNRHEAQLLSGMDIQTVDDMAEAARRIQRLGPKAVLVKGGAMPGPLRGTDVWFDGEHLETLSVPPIDTPNTHGTGCTLSAAIAAQLALGRAPLDATRRAKEYVTSALHHPLALGRGNGPFSHFALGAL</sequence>
<dbReference type="EC" id="2.7.1.49" evidence="2"/>
<dbReference type="PATRIC" id="fig|394096.3.peg.3935"/>